<gene>
    <name evidence="1" type="ORF">BpHYR1_021438</name>
</gene>
<name>A0A3M7Q905_BRAPC</name>
<accession>A0A3M7Q905</accession>
<sequence>MDLLQLDGSLNKKTNLGFFLKTNEIDECRLVEHNDNLLAVYNVAFLGISKFVSADTFYRAIFRLIFAEVRKNSSELKKISFSFLISWHIELLAIKK</sequence>
<reference evidence="1 2" key="1">
    <citation type="journal article" date="2018" name="Sci. Rep.">
        <title>Genomic signatures of local adaptation to the degree of environmental predictability in rotifers.</title>
        <authorList>
            <person name="Franch-Gras L."/>
            <person name="Hahn C."/>
            <person name="Garcia-Roger E.M."/>
            <person name="Carmona M.J."/>
            <person name="Serra M."/>
            <person name="Gomez A."/>
        </authorList>
    </citation>
    <scope>NUCLEOTIDE SEQUENCE [LARGE SCALE GENOMIC DNA]</scope>
    <source>
        <strain evidence="1">HYR1</strain>
    </source>
</reference>
<comment type="caution">
    <text evidence="1">The sequence shown here is derived from an EMBL/GenBank/DDBJ whole genome shotgun (WGS) entry which is preliminary data.</text>
</comment>
<dbReference type="Proteomes" id="UP000276133">
    <property type="component" value="Unassembled WGS sequence"/>
</dbReference>
<proteinExistence type="predicted"/>
<evidence type="ECO:0000313" key="1">
    <source>
        <dbReference type="EMBL" id="RNA07451.1"/>
    </source>
</evidence>
<evidence type="ECO:0000313" key="2">
    <source>
        <dbReference type="Proteomes" id="UP000276133"/>
    </source>
</evidence>
<dbReference type="EMBL" id="REGN01007036">
    <property type="protein sequence ID" value="RNA07451.1"/>
    <property type="molecule type" value="Genomic_DNA"/>
</dbReference>
<keyword evidence="2" id="KW-1185">Reference proteome</keyword>
<organism evidence="1 2">
    <name type="scientific">Brachionus plicatilis</name>
    <name type="common">Marine rotifer</name>
    <name type="synonym">Brachionus muelleri</name>
    <dbReference type="NCBI Taxonomy" id="10195"/>
    <lineage>
        <taxon>Eukaryota</taxon>
        <taxon>Metazoa</taxon>
        <taxon>Spiralia</taxon>
        <taxon>Gnathifera</taxon>
        <taxon>Rotifera</taxon>
        <taxon>Eurotatoria</taxon>
        <taxon>Monogononta</taxon>
        <taxon>Pseudotrocha</taxon>
        <taxon>Ploima</taxon>
        <taxon>Brachionidae</taxon>
        <taxon>Brachionus</taxon>
    </lineage>
</organism>
<protein>
    <submittedName>
        <fullName evidence="1">Uncharacterized protein</fullName>
    </submittedName>
</protein>
<dbReference type="AlphaFoldDB" id="A0A3M7Q905"/>